<dbReference type="SUPFAM" id="SSF51905">
    <property type="entry name" value="FAD/NAD(P)-binding domain"/>
    <property type="match status" value="1"/>
</dbReference>
<keyword evidence="1" id="KW-0614">Plasmid</keyword>
<keyword evidence="1" id="KW-0560">Oxidoreductase</keyword>
<dbReference type="InterPro" id="IPR006905">
    <property type="entry name" value="Flavin_halogenase"/>
</dbReference>
<dbReference type="PANTHER" id="PTHR42685:SF22">
    <property type="entry name" value="CONDITIONED MEDIUM FACTOR RECEPTOR 1"/>
    <property type="match status" value="1"/>
</dbReference>
<reference evidence="1" key="1">
    <citation type="submission" date="2019-12" db="EMBL/GenBank/DDBJ databases">
        <authorList>
            <person name="Cremers G."/>
        </authorList>
    </citation>
    <scope>NUCLEOTIDE SEQUENCE</scope>
    <source>
        <strain evidence="1">Mbul2</strain>
        <plasmid evidence="1">1</plasmid>
    </source>
</reference>
<protein>
    <submittedName>
        <fullName evidence="1">FAD-dependent oxidoreductase LodB</fullName>
        <ecNumber evidence="1">1.-.-.-</ecNumber>
    </submittedName>
</protein>
<dbReference type="GO" id="GO:0004497">
    <property type="term" value="F:monooxygenase activity"/>
    <property type="evidence" value="ECO:0007669"/>
    <property type="project" value="InterPro"/>
</dbReference>
<dbReference type="InterPro" id="IPR036188">
    <property type="entry name" value="FAD/NAD-bd_sf"/>
</dbReference>
<evidence type="ECO:0000313" key="1">
    <source>
        <dbReference type="EMBL" id="CAA2138909.1"/>
    </source>
</evidence>
<proteinExistence type="predicted"/>
<dbReference type="EMBL" id="LR743510">
    <property type="protein sequence ID" value="CAA2138909.1"/>
    <property type="molecule type" value="Genomic_DNA"/>
</dbReference>
<dbReference type="RefSeq" id="WP_339159931.1">
    <property type="nucleotide sequence ID" value="NZ_LR743510.1"/>
</dbReference>
<organism evidence="1">
    <name type="scientific">Methylobacterium bullatum</name>
    <dbReference type="NCBI Taxonomy" id="570505"/>
    <lineage>
        <taxon>Bacteria</taxon>
        <taxon>Pseudomonadati</taxon>
        <taxon>Pseudomonadota</taxon>
        <taxon>Alphaproteobacteria</taxon>
        <taxon>Hyphomicrobiales</taxon>
        <taxon>Methylobacteriaceae</taxon>
        <taxon>Methylobacterium</taxon>
    </lineage>
</organism>
<dbReference type="Pfam" id="PF04820">
    <property type="entry name" value="Trp_halogenase"/>
    <property type="match status" value="1"/>
</dbReference>
<dbReference type="Gene3D" id="3.30.9.100">
    <property type="match status" value="1"/>
</dbReference>
<dbReference type="AlphaFoldDB" id="A0A679K1G0"/>
<dbReference type="PRINTS" id="PR00420">
    <property type="entry name" value="RNGMNOXGNASE"/>
</dbReference>
<dbReference type="InterPro" id="IPR050407">
    <property type="entry name" value="Geranylgeranyl_reductase"/>
</dbReference>
<sequence>MDRIVVVGAGVAGLSAARRLTLAGHSPVLVAPDRVVPSRGETLSATAASFLDGLGWSALIDGDTAMASQGRFSIWGDSALRRAAGHENGAHIDRSLLEARMAASLADSGFERLADAVVGLEHLPRGVRIGLADGRWLDAAAVIDASGRAALSAGPTAHRRRLDRLVCAYQVHDVPNDAELAAATLVEAVEPGWWYMAPMPDRRMMIGLFTDSDLLPAGAAKDGRLWADAAGQTLAIAARLDSLGLDTACASLSPQVAPAASVVPTCLVEGRILRCGDAAASLDPLGANGLATALWSGIRAADAALALAADDPAPARAYEGAFLEGIAHHLSAQRSLYTAERRFADAPFWTRRHAFP</sequence>
<name>A0A679K1G0_9HYPH</name>
<dbReference type="Gene3D" id="3.50.50.60">
    <property type="entry name" value="FAD/NAD(P)-binding domain"/>
    <property type="match status" value="1"/>
</dbReference>
<dbReference type="EC" id="1.-.-.-" evidence="1"/>
<gene>
    <name evidence="1" type="primary">lodB</name>
    <name evidence="1" type="ORF">MBLL_01363</name>
</gene>
<geneLocation type="plasmid" evidence="1">
    <name>1</name>
</geneLocation>
<accession>A0A679K1G0</accession>
<dbReference type="PANTHER" id="PTHR42685">
    <property type="entry name" value="GERANYLGERANYL DIPHOSPHATE REDUCTASE"/>
    <property type="match status" value="1"/>
</dbReference>